<dbReference type="PROSITE" id="PS51186">
    <property type="entry name" value="GNAT"/>
    <property type="match status" value="2"/>
</dbReference>
<dbReference type="InterPro" id="IPR016181">
    <property type="entry name" value="Acyl_CoA_acyltransferase"/>
</dbReference>
<dbReference type="OrthoDB" id="3572254at2"/>
<dbReference type="PANTHER" id="PTHR43792:SF1">
    <property type="entry name" value="N-ACETYLTRANSFERASE DOMAIN-CONTAINING PROTEIN"/>
    <property type="match status" value="1"/>
</dbReference>
<reference evidence="3" key="1">
    <citation type="submission" date="2013-08" db="EMBL/GenBank/DDBJ databases">
        <title>Intrasporangium oryzae NRRL B-24470.</title>
        <authorList>
            <person name="Liu H."/>
            <person name="Wang G."/>
        </authorList>
    </citation>
    <scope>NUCLEOTIDE SEQUENCE [LARGE SCALE GENOMIC DNA]</scope>
    <source>
        <strain evidence="3">Q5-1</strain>
    </source>
</reference>
<dbReference type="PANTHER" id="PTHR43792">
    <property type="entry name" value="GNAT FAMILY, PUTATIVE (AFU_ORTHOLOGUE AFUA_3G00765)-RELATED-RELATED"/>
    <property type="match status" value="1"/>
</dbReference>
<dbReference type="InterPro" id="IPR051531">
    <property type="entry name" value="N-acetyltransferase"/>
</dbReference>
<evidence type="ECO:0000313" key="3">
    <source>
        <dbReference type="Proteomes" id="UP000019494"/>
    </source>
</evidence>
<dbReference type="Proteomes" id="UP000019494">
    <property type="component" value="Unassembled WGS sequence"/>
</dbReference>
<keyword evidence="2" id="KW-0808">Transferase</keyword>
<dbReference type="EMBL" id="AWQS01000109">
    <property type="protein sequence ID" value="EWT05489.1"/>
    <property type="molecule type" value="Genomic_DNA"/>
</dbReference>
<sequence>MWSPDPGQVAASEGRAPGVDDVWLTTSRLVLRRPRADDLDDYIRLHTDPRTYRHKPASMPSPARCEERLAHDLASWQGEGVGYVAVQARDSGRVIGWAGLRVERDYGPAHLNLYFRLGAESHGLGYGREIARALVAWAAEHRPDLPVTAMVAPVNAASLATCRAAGLFEVGRRVHPLYPDDEPDVLLALPAVRVVRHLDEELREELLDLWVAVNASGGAVGFVGSAPRQQVAARLDAHAASLVAGESVLGVMRDPDGVLRGMGFWHRVDRLPLSRTATLLRCMVDPKVRGRNLGRVLVAGLVAVVRAELPDVEVLRLDYRSGTGVGRLYESCGWSEVGRIPRSLWLGGDDYRDDVEMARRVDGGPLVFDGRH</sequence>
<dbReference type="InterPro" id="IPR000182">
    <property type="entry name" value="GNAT_dom"/>
</dbReference>
<feature type="domain" description="N-acetyltransferase" evidence="1">
    <location>
        <begin position="193"/>
        <end position="362"/>
    </location>
</feature>
<dbReference type="GO" id="GO:0016747">
    <property type="term" value="F:acyltransferase activity, transferring groups other than amino-acyl groups"/>
    <property type="evidence" value="ECO:0007669"/>
    <property type="project" value="InterPro"/>
</dbReference>
<accession>W9GNP8</accession>
<dbReference type="Pfam" id="PF13302">
    <property type="entry name" value="Acetyltransf_3"/>
    <property type="match status" value="1"/>
</dbReference>
<gene>
    <name evidence="2" type="ORF">N864_04490</name>
</gene>
<evidence type="ECO:0000313" key="2">
    <source>
        <dbReference type="EMBL" id="EWT05489.1"/>
    </source>
</evidence>
<dbReference type="AlphaFoldDB" id="W9GNP8"/>
<proteinExistence type="predicted"/>
<feature type="domain" description="N-acetyltransferase" evidence="1">
    <location>
        <begin position="29"/>
        <end position="192"/>
    </location>
</feature>
<protein>
    <submittedName>
        <fullName evidence="2">Acetyltransferase</fullName>
    </submittedName>
</protein>
<comment type="caution">
    <text evidence="2">The sequence shown here is derived from an EMBL/GenBank/DDBJ whole genome shotgun (WGS) entry which is preliminary data.</text>
</comment>
<keyword evidence="3" id="KW-1185">Reference proteome</keyword>
<evidence type="ECO:0000259" key="1">
    <source>
        <dbReference type="PROSITE" id="PS51186"/>
    </source>
</evidence>
<dbReference type="Gene3D" id="3.40.630.30">
    <property type="match status" value="2"/>
</dbReference>
<name>W9GNP8_9MICO</name>
<dbReference type="SUPFAM" id="SSF55729">
    <property type="entry name" value="Acyl-CoA N-acyltransferases (Nat)"/>
    <property type="match status" value="2"/>
</dbReference>
<organism evidence="2 3">
    <name type="scientific">Intrasporangium chromatireducens Q5-1</name>
    <dbReference type="NCBI Taxonomy" id="584657"/>
    <lineage>
        <taxon>Bacteria</taxon>
        <taxon>Bacillati</taxon>
        <taxon>Actinomycetota</taxon>
        <taxon>Actinomycetes</taxon>
        <taxon>Micrococcales</taxon>
        <taxon>Intrasporangiaceae</taxon>
        <taxon>Intrasporangium</taxon>
    </lineage>
</organism>